<evidence type="ECO:0000313" key="2">
    <source>
        <dbReference type="Proteomes" id="UP000276133"/>
    </source>
</evidence>
<protein>
    <submittedName>
        <fullName evidence="1">Uncharacterized protein</fullName>
    </submittedName>
</protein>
<organism evidence="1 2">
    <name type="scientific">Brachionus plicatilis</name>
    <name type="common">Marine rotifer</name>
    <name type="synonym">Brachionus muelleri</name>
    <dbReference type="NCBI Taxonomy" id="10195"/>
    <lineage>
        <taxon>Eukaryota</taxon>
        <taxon>Metazoa</taxon>
        <taxon>Spiralia</taxon>
        <taxon>Gnathifera</taxon>
        <taxon>Rotifera</taxon>
        <taxon>Eurotatoria</taxon>
        <taxon>Monogononta</taxon>
        <taxon>Pseudotrocha</taxon>
        <taxon>Ploima</taxon>
        <taxon>Brachionidae</taxon>
        <taxon>Brachionus</taxon>
    </lineage>
</organism>
<dbReference type="Proteomes" id="UP000276133">
    <property type="component" value="Unassembled WGS sequence"/>
</dbReference>
<keyword evidence="2" id="KW-1185">Reference proteome</keyword>
<dbReference type="AlphaFoldDB" id="A0A3M7SAS1"/>
<gene>
    <name evidence="1" type="ORF">BpHYR1_005234</name>
</gene>
<proteinExistence type="predicted"/>
<reference evidence="1 2" key="1">
    <citation type="journal article" date="2018" name="Sci. Rep.">
        <title>Genomic signatures of local adaptation to the degree of environmental predictability in rotifers.</title>
        <authorList>
            <person name="Franch-Gras L."/>
            <person name="Hahn C."/>
            <person name="Garcia-Roger E.M."/>
            <person name="Carmona M.J."/>
            <person name="Serra M."/>
            <person name="Gomez A."/>
        </authorList>
    </citation>
    <scope>NUCLEOTIDE SEQUENCE [LARGE SCALE GENOMIC DNA]</scope>
    <source>
        <strain evidence="1">HYR1</strain>
    </source>
</reference>
<accession>A0A3M7SAS1</accession>
<comment type="caution">
    <text evidence="1">The sequence shown here is derived from an EMBL/GenBank/DDBJ whole genome shotgun (WGS) entry which is preliminary data.</text>
</comment>
<sequence>MAGFPLESRDTPMILPGMSRLNLSSVAATGTVPLSLALLITDSKSNSEPSVSGYWNKNPVTSLESNFIWDKFSTRTSIPSGSALHTKSLLLLQQWLHPEAMHWLFPVQLNHKP</sequence>
<evidence type="ECO:0000313" key="1">
    <source>
        <dbReference type="EMBL" id="RNA32668.1"/>
    </source>
</evidence>
<name>A0A3M7SAS1_BRAPC</name>
<dbReference type="EMBL" id="REGN01001771">
    <property type="protein sequence ID" value="RNA32668.1"/>
    <property type="molecule type" value="Genomic_DNA"/>
</dbReference>